<comment type="similarity">
    <text evidence="2">Belongs to the PPR family. PCMP-E subfamily.</text>
</comment>
<evidence type="ECO:0000313" key="5">
    <source>
        <dbReference type="EMBL" id="KAK9275941.1"/>
    </source>
</evidence>
<dbReference type="AlphaFoldDB" id="A0AAP0RFL5"/>
<organism evidence="5 6">
    <name type="scientific">Liquidambar formosana</name>
    <name type="common">Formosan gum</name>
    <dbReference type="NCBI Taxonomy" id="63359"/>
    <lineage>
        <taxon>Eukaryota</taxon>
        <taxon>Viridiplantae</taxon>
        <taxon>Streptophyta</taxon>
        <taxon>Embryophyta</taxon>
        <taxon>Tracheophyta</taxon>
        <taxon>Spermatophyta</taxon>
        <taxon>Magnoliopsida</taxon>
        <taxon>eudicotyledons</taxon>
        <taxon>Gunneridae</taxon>
        <taxon>Pentapetalae</taxon>
        <taxon>Saxifragales</taxon>
        <taxon>Altingiaceae</taxon>
        <taxon>Liquidambar</taxon>
    </lineage>
</organism>
<dbReference type="Pfam" id="PF12854">
    <property type="entry name" value="PPR_1"/>
    <property type="match status" value="1"/>
</dbReference>
<keyword evidence="4" id="KW-0472">Membrane</keyword>
<keyword evidence="4" id="KW-0812">Transmembrane</keyword>
<dbReference type="GO" id="GO:0009451">
    <property type="term" value="P:RNA modification"/>
    <property type="evidence" value="ECO:0007669"/>
    <property type="project" value="InterPro"/>
</dbReference>
<dbReference type="InterPro" id="IPR011990">
    <property type="entry name" value="TPR-like_helical_dom_sf"/>
</dbReference>
<dbReference type="PROSITE" id="PS51375">
    <property type="entry name" value="PPR"/>
    <property type="match status" value="3"/>
</dbReference>
<evidence type="ECO:0000313" key="6">
    <source>
        <dbReference type="Proteomes" id="UP001415857"/>
    </source>
</evidence>
<evidence type="ECO:0000256" key="1">
    <source>
        <dbReference type="ARBA" id="ARBA00022737"/>
    </source>
</evidence>
<dbReference type="FunFam" id="1.25.40.10:FF:000205">
    <property type="entry name" value="Pentatricopeptide repeat-containing protein, mitochondrial"/>
    <property type="match status" value="1"/>
</dbReference>
<name>A0AAP0RFL5_LIQFO</name>
<dbReference type="FunFam" id="1.25.40.10:FF:001486">
    <property type="entry name" value="Pentatricopeptide repeat-containing protein mitochondrial"/>
    <property type="match status" value="1"/>
</dbReference>
<dbReference type="Pfam" id="PF13041">
    <property type="entry name" value="PPR_2"/>
    <property type="match status" value="2"/>
</dbReference>
<dbReference type="GO" id="GO:0005739">
    <property type="term" value="C:mitochondrion"/>
    <property type="evidence" value="ECO:0007669"/>
    <property type="project" value="UniProtKB-ARBA"/>
</dbReference>
<dbReference type="GO" id="GO:0003723">
    <property type="term" value="F:RNA binding"/>
    <property type="evidence" value="ECO:0007669"/>
    <property type="project" value="InterPro"/>
</dbReference>
<reference evidence="5 6" key="1">
    <citation type="journal article" date="2024" name="Plant J.">
        <title>Genome sequences and population genomics reveal climatic adaptation and genomic divergence between two closely related sweetgum species.</title>
        <authorList>
            <person name="Xu W.Q."/>
            <person name="Ren C.Q."/>
            <person name="Zhang X.Y."/>
            <person name="Comes H.P."/>
            <person name="Liu X.H."/>
            <person name="Li Y.G."/>
            <person name="Kettle C.J."/>
            <person name="Jalonen R."/>
            <person name="Gaisberger H."/>
            <person name="Ma Y.Z."/>
            <person name="Qiu Y.X."/>
        </authorList>
    </citation>
    <scope>NUCLEOTIDE SEQUENCE [LARGE SCALE GENOMIC DNA]</scope>
    <source>
        <strain evidence="5">Hangzhou</strain>
    </source>
</reference>
<gene>
    <name evidence="5" type="ORF">L1049_023216</name>
</gene>
<dbReference type="InterPro" id="IPR046960">
    <property type="entry name" value="PPR_At4g14850-like_plant"/>
</dbReference>
<dbReference type="Proteomes" id="UP001415857">
    <property type="component" value="Unassembled WGS sequence"/>
</dbReference>
<dbReference type="PANTHER" id="PTHR47926">
    <property type="entry name" value="PENTATRICOPEPTIDE REPEAT-CONTAINING PROTEIN"/>
    <property type="match status" value="1"/>
</dbReference>
<feature type="repeat" description="PPR" evidence="3">
    <location>
        <begin position="137"/>
        <end position="172"/>
    </location>
</feature>
<dbReference type="NCBIfam" id="TIGR00756">
    <property type="entry name" value="PPR"/>
    <property type="match status" value="2"/>
</dbReference>
<keyword evidence="4" id="KW-1133">Transmembrane helix</keyword>
<comment type="caution">
    <text evidence="5">The sequence shown here is derived from an EMBL/GenBank/DDBJ whole genome shotgun (WGS) entry which is preliminary data.</text>
</comment>
<keyword evidence="1" id="KW-0677">Repeat</keyword>
<sequence length="195" mass="21628">MPNPDTISYNELINGIAQFGNIEDAIEILSTMPTPNSSSWNSIVTGYVNHDRAREALDFFSEMHSKDVQMDQFTFSSILSGIAGLSALTWGMLIHCCTIKCCLDDSIVVGSALIDMYSKCGQVKNAESIFKSLPKKNLVTWNAMISGFAHNGDSTMVMQLFKQLKMERDLRPDEITFLSLLSAVFTQSNAIETHN</sequence>
<proteinExistence type="inferred from homology"/>
<dbReference type="EMBL" id="JBBPBK010000011">
    <property type="protein sequence ID" value="KAK9275941.1"/>
    <property type="molecule type" value="Genomic_DNA"/>
</dbReference>
<dbReference type="Gene3D" id="1.25.40.10">
    <property type="entry name" value="Tetratricopeptide repeat domain"/>
    <property type="match status" value="2"/>
</dbReference>
<protein>
    <recommendedName>
        <fullName evidence="7">Pentatricopeptide repeat-containing protein</fullName>
    </recommendedName>
</protein>
<evidence type="ECO:0008006" key="7">
    <source>
        <dbReference type="Google" id="ProtNLM"/>
    </source>
</evidence>
<feature type="repeat" description="PPR" evidence="3">
    <location>
        <begin position="5"/>
        <end position="35"/>
    </location>
</feature>
<dbReference type="InterPro" id="IPR002885">
    <property type="entry name" value="PPR_rpt"/>
</dbReference>
<keyword evidence="6" id="KW-1185">Reference proteome</keyword>
<evidence type="ECO:0000256" key="3">
    <source>
        <dbReference type="PROSITE-ProRule" id="PRU00708"/>
    </source>
</evidence>
<feature type="repeat" description="PPR" evidence="3">
    <location>
        <begin position="36"/>
        <end position="70"/>
    </location>
</feature>
<feature type="transmembrane region" description="Helical" evidence="4">
    <location>
        <begin position="73"/>
        <end position="93"/>
    </location>
</feature>
<dbReference type="PANTHER" id="PTHR47926:SF347">
    <property type="entry name" value="PENTATRICOPEPTIDE REPEAT-CONTAINING PROTEIN"/>
    <property type="match status" value="1"/>
</dbReference>
<evidence type="ECO:0000256" key="2">
    <source>
        <dbReference type="ARBA" id="ARBA00061659"/>
    </source>
</evidence>
<accession>A0AAP0RFL5</accession>
<evidence type="ECO:0000256" key="4">
    <source>
        <dbReference type="SAM" id="Phobius"/>
    </source>
</evidence>